<evidence type="ECO:0000313" key="3">
    <source>
        <dbReference type="Proteomes" id="UP000295122"/>
    </source>
</evidence>
<dbReference type="PROSITE" id="PS51318">
    <property type="entry name" value="TAT"/>
    <property type="match status" value="1"/>
</dbReference>
<accession>A0A4R7C7P4</accession>
<name>A0A4R7C7P4_9HYPH</name>
<dbReference type="Pfam" id="PF00248">
    <property type="entry name" value="Aldo_ket_red"/>
    <property type="match status" value="1"/>
</dbReference>
<dbReference type="SUPFAM" id="SSF51430">
    <property type="entry name" value="NAD(P)-linked oxidoreductase"/>
    <property type="match status" value="1"/>
</dbReference>
<dbReference type="RefSeq" id="WP_133769529.1">
    <property type="nucleotide sequence ID" value="NZ_SNZR01000011.1"/>
</dbReference>
<dbReference type="PANTHER" id="PTHR43312">
    <property type="entry name" value="D-THREO-ALDOSE 1-DEHYDROGENASE"/>
    <property type="match status" value="1"/>
</dbReference>
<feature type="domain" description="NADP-dependent oxidoreductase" evidence="1">
    <location>
        <begin position="70"/>
        <end position="322"/>
    </location>
</feature>
<dbReference type="EMBL" id="SNZR01000011">
    <property type="protein sequence ID" value="TDR94660.1"/>
    <property type="molecule type" value="Genomic_DNA"/>
</dbReference>
<dbReference type="InterPro" id="IPR053135">
    <property type="entry name" value="AKR2_Oxidoreductase"/>
</dbReference>
<dbReference type="Proteomes" id="UP000295122">
    <property type="component" value="Unassembled WGS sequence"/>
</dbReference>
<keyword evidence="3" id="KW-1185">Reference proteome</keyword>
<dbReference type="InterPro" id="IPR006311">
    <property type="entry name" value="TAT_signal"/>
</dbReference>
<dbReference type="CDD" id="cd19095">
    <property type="entry name" value="AKR_PA4992-like"/>
    <property type="match status" value="1"/>
</dbReference>
<dbReference type="InterPro" id="IPR036812">
    <property type="entry name" value="NAD(P)_OxRdtase_dom_sf"/>
</dbReference>
<proteinExistence type="predicted"/>
<reference evidence="2 3" key="1">
    <citation type="submission" date="2019-03" db="EMBL/GenBank/DDBJ databases">
        <title>Genomic Encyclopedia of Type Strains, Phase IV (KMG-IV): sequencing the most valuable type-strain genomes for metagenomic binning, comparative biology and taxonomic classification.</title>
        <authorList>
            <person name="Goeker M."/>
        </authorList>
    </citation>
    <scope>NUCLEOTIDE SEQUENCE [LARGE SCALE GENOMIC DNA]</scope>
    <source>
        <strain evidence="2 3">DSM 25903</strain>
    </source>
</reference>
<comment type="caution">
    <text evidence="2">The sequence shown here is derived from an EMBL/GenBank/DDBJ whole genome shotgun (WGS) entry which is preliminary data.</text>
</comment>
<dbReference type="OrthoDB" id="9783572at2"/>
<dbReference type="Gene3D" id="3.20.20.100">
    <property type="entry name" value="NADP-dependent oxidoreductase domain"/>
    <property type="match status" value="1"/>
</dbReference>
<dbReference type="InterPro" id="IPR023210">
    <property type="entry name" value="NADP_OxRdtase_dom"/>
</dbReference>
<dbReference type="PANTHER" id="PTHR43312:SF1">
    <property type="entry name" value="NADP-DEPENDENT OXIDOREDUCTASE DOMAIN-CONTAINING PROTEIN"/>
    <property type="match status" value="1"/>
</dbReference>
<organism evidence="2 3">
    <name type="scientific">Enterovirga rhinocerotis</name>
    <dbReference type="NCBI Taxonomy" id="1339210"/>
    <lineage>
        <taxon>Bacteria</taxon>
        <taxon>Pseudomonadati</taxon>
        <taxon>Pseudomonadota</taxon>
        <taxon>Alphaproteobacteria</taxon>
        <taxon>Hyphomicrobiales</taxon>
        <taxon>Methylobacteriaceae</taxon>
        <taxon>Enterovirga</taxon>
    </lineage>
</organism>
<gene>
    <name evidence="2" type="ORF">EV668_1948</name>
</gene>
<sequence length="368" mass="39137">MTGTMIGLDRRGFLGAVGGATVTLAASGAAQAQTGGTQAAGATTAAMGATMGGAPITRQIPRTGQSLTALGLGTFLTFDLLPGASRQQIQDVFRLYVAGGGRVVDTSPLYGSAEASVGAFLSQAPADAQMFLANKIWATGEYLGDVGPATDSLEQSKLRTWRSPIDLMQCHSIVNAPVVIPLLQAWKKEGQIRLVGVTHHETAAHEQLAQIVGKGDVDMVQVNYSIFDRHAEQRLLPLAADRGVGVLVNLPLEKARLMKVVEGHRLPGFASEFGATSWAQFFLKWAMAHPAVTSVLCGTSDPDHVVDNLMAMHGPLPDAAMRRRMVAHMETIPGFGTIASMPWYPGKDRQYQGLIKTAQARARARLSQ</sequence>
<dbReference type="AlphaFoldDB" id="A0A4R7C7P4"/>
<evidence type="ECO:0000313" key="2">
    <source>
        <dbReference type="EMBL" id="TDR94660.1"/>
    </source>
</evidence>
<protein>
    <submittedName>
        <fullName evidence="2">Aryl-alcohol dehydrogenase-like predicted oxidoreductase</fullName>
    </submittedName>
</protein>
<evidence type="ECO:0000259" key="1">
    <source>
        <dbReference type="Pfam" id="PF00248"/>
    </source>
</evidence>